<dbReference type="AlphaFoldDB" id="A0A7W9SKN9"/>
<evidence type="ECO:0000313" key="2">
    <source>
        <dbReference type="Proteomes" id="UP000520814"/>
    </source>
</evidence>
<comment type="caution">
    <text evidence="1">The sequence shown here is derived from an EMBL/GenBank/DDBJ whole genome shotgun (WGS) entry which is preliminary data.</text>
</comment>
<organism evidence="1 2">
    <name type="scientific">Armatimonas rosea</name>
    <dbReference type="NCBI Taxonomy" id="685828"/>
    <lineage>
        <taxon>Bacteria</taxon>
        <taxon>Bacillati</taxon>
        <taxon>Armatimonadota</taxon>
        <taxon>Armatimonadia</taxon>
        <taxon>Armatimonadales</taxon>
        <taxon>Armatimonadaceae</taxon>
        <taxon>Armatimonas</taxon>
    </lineage>
</organism>
<gene>
    <name evidence="1" type="ORF">HNQ39_000159</name>
</gene>
<dbReference type="EMBL" id="JACHGW010000001">
    <property type="protein sequence ID" value="MBB6048397.1"/>
    <property type="molecule type" value="Genomic_DNA"/>
</dbReference>
<evidence type="ECO:0000313" key="1">
    <source>
        <dbReference type="EMBL" id="MBB6048397.1"/>
    </source>
</evidence>
<dbReference type="RefSeq" id="WP_184191952.1">
    <property type="nucleotide sequence ID" value="NZ_JACHGW010000001.1"/>
</dbReference>
<proteinExistence type="predicted"/>
<sequence length="186" mass="21062">MKRGEIVRALELAYTTESLVWVRRAFDGRPWRGFVVGVSETLVVFHVLSSGTMRLNGYTAIRLKDIQECTEDDTFAPTALKLMGERPRPQPDLLFVDIPGLLSSVGAHFPLLEVYQEKTNPSFYIGRVVGFGKKKVHLQAVSRGGEWGDIHKFSCADITRIDFGDGYDQALWLVARRQPRNLPRQK</sequence>
<accession>A0A7W9SKN9</accession>
<protein>
    <submittedName>
        <fullName evidence="1">Uncharacterized protein</fullName>
    </submittedName>
</protein>
<dbReference type="Proteomes" id="UP000520814">
    <property type="component" value="Unassembled WGS sequence"/>
</dbReference>
<reference evidence="1 2" key="1">
    <citation type="submission" date="2020-08" db="EMBL/GenBank/DDBJ databases">
        <title>Genomic Encyclopedia of Type Strains, Phase IV (KMG-IV): sequencing the most valuable type-strain genomes for metagenomic binning, comparative biology and taxonomic classification.</title>
        <authorList>
            <person name="Goeker M."/>
        </authorList>
    </citation>
    <scope>NUCLEOTIDE SEQUENCE [LARGE SCALE GENOMIC DNA]</scope>
    <source>
        <strain evidence="1 2">DSM 23562</strain>
    </source>
</reference>
<name>A0A7W9SKN9_ARMRO</name>
<keyword evidence="2" id="KW-1185">Reference proteome</keyword>